<dbReference type="InterPro" id="IPR038765">
    <property type="entry name" value="Papain-like_cys_pep_sf"/>
</dbReference>
<dbReference type="Pfam" id="PF09899">
    <property type="entry name" value="DUF2126"/>
    <property type="match status" value="1"/>
</dbReference>
<organism evidence="3">
    <name type="scientific">mine drainage metagenome</name>
    <dbReference type="NCBI Taxonomy" id="410659"/>
    <lineage>
        <taxon>unclassified sequences</taxon>
        <taxon>metagenomes</taxon>
        <taxon>ecological metagenomes</taxon>
    </lineage>
</organism>
<protein>
    <submittedName>
        <fullName evidence="3">Putative Cysteine proteinase</fullName>
    </submittedName>
</protein>
<evidence type="ECO:0000313" key="3">
    <source>
        <dbReference type="EMBL" id="CBH98625.1"/>
    </source>
</evidence>
<accession>E6PUL8</accession>
<sequence>MAIHVALSHITTYRFDRPVNLSPHVVRLRPAPHCRTPILSFSQQVEPADHFINWLQDPFANYQARLVFPQKTRLLQIAVDLVAEMSVYNPFDFFLEPEAEEFPFQYAPELKVELAPYLLAGARTPRLAALLDSIDLTKPRRTQDFIVDINQRLQRDISYLIRMEPGVQTPERTLELGCGSCRDTGWLLVQVLRHLGLAARFVSGYLIQLTPDVKALDGPSGATADFTDLHAWCEVFLPGAGWIGLDPTSGLLTGEGHIPLACSPSPSSAAPVEGLVDACEVEFSHHMAVTRVYESPRVTKPYTDDQWQAVLTLGEVVDQQLNNGDVRLTQGGEPTFVAVTDRDAPEWNTDAQGPTKRGYAGELIGKLIHRYGPGGFLHFGQGKWYPGEQLPRWALSAVWRRDGQPCWHDASLFADERLGGRATREDAHTFMLALIDALGVNPSHAQAGFEDAWYYLWRERRLPVNVDPFDSRVEDELERKRLHNVFEQGLRNPTGYALPLRREPGAADIGAPPGLGAAQSAPRGGQGNLGRPGLSLAGPRWVSGPWFFRHERMYLFPGDSAMGWRLPLDSLPWATEGERQTDFAQDPFAPRRPLPDAAPLRRQYNPGGGVDAHRPGGGFAVGGTVAVQGQGRGAPGPGGASPPDLPHAWGRGESPLPAGGEPASTQPSSHVLDPDRKPARFVSAANTVRTALCVEARGGILYVFMPPLAEVEDYLELLAAIESTAQRLRVKLVLEGYPPPRDPRLVLLQVTPDPGVIEVNIHPAHHWAEIVDHTEFLYQAAFETRLGAEKFMLDGRHTGTGGGNHVVLGGATPADSPFLRRPDLLASLVAYWHNHPSLSYLFSGMFIGPTSQAPRVDEARNDQVYELEITLQELRRHREGFGVDASTPSGGGERSETSGPYVPPWLVDRSLRNILIDVTGNTHRSEFCIDKLYSPDSATGRLGLLELRAFEMPPHARMSVVQQLLLRALVARFWAQPYTAALQRWGTALHDRFLLPTFIAMDFDDVLTELRDAGFDFDPQWFAPHHTFRFPLLGEYAASGVKLEVRMALEPWHVMGEETTAGGTARYVDSSLERLEVKLSGMADSRHVLAVNGRAVPLQPTGRSGEFVCGVRYRAWQPPSALHPSIGTHAPVTFDIVDTWMERSLGGCQYFVAHPGGRSYDTFPVNSYEAESRRLARFIGLGHTPGRMVVAPAQPSLEFPFTLDLRQRKG</sequence>
<evidence type="ECO:0000259" key="2">
    <source>
        <dbReference type="SMART" id="SM00460"/>
    </source>
</evidence>
<dbReference type="InterPro" id="IPR013589">
    <property type="entry name" value="Bac_transglu_N"/>
</dbReference>
<name>E6PUL8_9ZZZZ</name>
<dbReference type="SMART" id="SM00460">
    <property type="entry name" value="TGc"/>
    <property type="match status" value="1"/>
</dbReference>
<dbReference type="Pfam" id="PF08379">
    <property type="entry name" value="Bact_transglu_N"/>
    <property type="match status" value="1"/>
</dbReference>
<proteinExistence type="predicted"/>
<dbReference type="AlphaFoldDB" id="E6PUL8"/>
<evidence type="ECO:0000256" key="1">
    <source>
        <dbReference type="SAM" id="MobiDB-lite"/>
    </source>
</evidence>
<dbReference type="EMBL" id="CABM01000058">
    <property type="protein sequence ID" value="CBH98625.1"/>
    <property type="molecule type" value="Genomic_DNA"/>
</dbReference>
<feature type="region of interest" description="Disordered" evidence="1">
    <location>
        <begin position="624"/>
        <end position="675"/>
    </location>
</feature>
<dbReference type="InterPro" id="IPR018667">
    <property type="entry name" value="DUF2126"/>
</dbReference>
<dbReference type="InterPro" id="IPR002931">
    <property type="entry name" value="Transglutaminase-like"/>
</dbReference>
<dbReference type="Gene3D" id="3.10.620.30">
    <property type="match status" value="1"/>
</dbReference>
<reference evidence="3" key="1">
    <citation type="submission" date="2009-10" db="EMBL/GenBank/DDBJ databases">
        <title>Diversity of trophic interactions inside an arsenic-rich microbial ecosystem.</title>
        <authorList>
            <person name="Bertin P.N."/>
            <person name="Heinrich-Salmeron A."/>
            <person name="Pelletier E."/>
            <person name="Goulhen-Chollet F."/>
            <person name="Arsene-Ploetze F."/>
            <person name="Gallien S."/>
            <person name="Calteau A."/>
            <person name="Vallenet D."/>
            <person name="Casiot C."/>
            <person name="Chane-Woon-Ming B."/>
            <person name="Giloteaux L."/>
            <person name="Barakat M."/>
            <person name="Bonnefoy V."/>
            <person name="Bruneel O."/>
            <person name="Chandler M."/>
            <person name="Cleiss J."/>
            <person name="Duran R."/>
            <person name="Elbaz-Poulichet F."/>
            <person name="Fonknechten N."/>
            <person name="Lauga B."/>
            <person name="Mornico D."/>
            <person name="Ortet P."/>
            <person name="Schaeffer C."/>
            <person name="Siguier P."/>
            <person name="Alexander Thil Smith A."/>
            <person name="Van Dorsselaer A."/>
            <person name="Weissenbach J."/>
            <person name="Medigue C."/>
            <person name="Le Paslier D."/>
        </authorList>
    </citation>
    <scope>NUCLEOTIDE SEQUENCE</scope>
</reference>
<feature type="region of interest" description="Disordered" evidence="1">
    <location>
        <begin position="505"/>
        <end position="532"/>
    </location>
</feature>
<dbReference type="Pfam" id="PF01841">
    <property type="entry name" value="Transglut_core"/>
    <property type="match status" value="1"/>
</dbReference>
<feature type="domain" description="Transglutaminase-like" evidence="2">
    <location>
        <begin position="173"/>
        <end position="249"/>
    </location>
</feature>
<dbReference type="SUPFAM" id="SSF54001">
    <property type="entry name" value="Cysteine proteinases"/>
    <property type="match status" value="1"/>
</dbReference>
<feature type="compositionally biased region" description="Gly residues" evidence="1">
    <location>
        <begin position="630"/>
        <end position="639"/>
    </location>
</feature>
<gene>
    <name evidence="3" type="ORF">CARN2_4107</name>
</gene>
<dbReference type="PANTHER" id="PTHR33490">
    <property type="entry name" value="BLR5614 PROTEIN-RELATED"/>
    <property type="match status" value="1"/>
</dbReference>
<dbReference type="PANTHER" id="PTHR33490:SF1">
    <property type="entry name" value="SLL1233 PROTEIN"/>
    <property type="match status" value="1"/>
</dbReference>
<comment type="caution">
    <text evidence="3">The sequence shown here is derived from an EMBL/GenBank/DDBJ whole genome shotgun (WGS) entry which is preliminary data.</text>
</comment>